<keyword evidence="5" id="KW-1185">Reference proteome</keyword>
<feature type="region of interest" description="Disordered" evidence="3">
    <location>
        <begin position="175"/>
        <end position="198"/>
    </location>
</feature>
<organism evidence="4 5">
    <name type="scientific">Fusarium torreyae</name>
    <dbReference type="NCBI Taxonomy" id="1237075"/>
    <lineage>
        <taxon>Eukaryota</taxon>
        <taxon>Fungi</taxon>
        <taxon>Dikarya</taxon>
        <taxon>Ascomycota</taxon>
        <taxon>Pezizomycotina</taxon>
        <taxon>Sordariomycetes</taxon>
        <taxon>Hypocreomycetidae</taxon>
        <taxon>Hypocreales</taxon>
        <taxon>Nectriaceae</taxon>
        <taxon>Fusarium</taxon>
    </lineage>
</organism>
<reference evidence="4" key="1">
    <citation type="submission" date="2022-09" db="EMBL/GenBank/DDBJ databases">
        <title>Fusarium specimens isolated from Avocado Roots.</title>
        <authorList>
            <person name="Stajich J."/>
            <person name="Roper C."/>
            <person name="Heimlech-Rivalta G."/>
        </authorList>
    </citation>
    <scope>NUCLEOTIDE SEQUENCE</scope>
    <source>
        <strain evidence="4">CF00136</strain>
    </source>
</reference>
<dbReference type="OrthoDB" id="3477330at2759"/>
<dbReference type="PANTHER" id="PTHR37534">
    <property type="entry name" value="TRANSCRIPTIONAL ACTIVATOR PROTEIN UGA3"/>
    <property type="match status" value="1"/>
</dbReference>
<dbReference type="InterPro" id="IPR021858">
    <property type="entry name" value="Fun_TF"/>
</dbReference>
<keyword evidence="2" id="KW-0539">Nucleus</keyword>
<dbReference type="PANTHER" id="PTHR37534:SF46">
    <property type="entry name" value="ZN(II)2CYS6 TRANSCRIPTION FACTOR (EUROFUNG)"/>
    <property type="match status" value="1"/>
</dbReference>
<dbReference type="Proteomes" id="UP001152049">
    <property type="component" value="Unassembled WGS sequence"/>
</dbReference>
<comment type="subcellular location">
    <subcellularLocation>
        <location evidence="1">Nucleus</location>
    </subcellularLocation>
</comment>
<feature type="region of interest" description="Disordered" evidence="3">
    <location>
        <begin position="88"/>
        <end position="114"/>
    </location>
</feature>
<gene>
    <name evidence="4" type="ORF">NW762_011573</name>
</gene>
<dbReference type="AlphaFoldDB" id="A0A9W8RQN5"/>
<comment type="caution">
    <text evidence="4">The sequence shown here is derived from an EMBL/GenBank/DDBJ whole genome shotgun (WGS) entry which is preliminary data.</text>
</comment>
<evidence type="ECO:0000256" key="3">
    <source>
        <dbReference type="SAM" id="MobiDB-lite"/>
    </source>
</evidence>
<proteinExistence type="predicted"/>
<evidence type="ECO:0000256" key="1">
    <source>
        <dbReference type="ARBA" id="ARBA00004123"/>
    </source>
</evidence>
<evidence type="ECO:0000256" key="2">
    <source>
        <dbReference type="ARBA" id="ARBA00023242"/>
    </source>
</evidence>
<evidence type="ECO:0000313" key="5">
    <source>
        <dbReference type="Proteomes" id="UP001152049"/>
    </source>
</evidence>
<dbReference type="Pfam" id="PF11951">
    <property type="entry name" value="Fungal_trans_2"/>
    <property type="match status" value="1"/>
</dbReference>
<protein>
    <recommendedName>
        <fullName evidence="6">Fungal-specific transcription factor domain-containing protein</fullName>
    </recommendedName>
</protein>
<accession>A0A9W8RQN5</accession>
<name>A0A9W8RQN5_9HYPO</name>
<dbReference type="GO" id="GO:0005634">
    <property type="term" value="C:nucleus"/>
    <property type="evidence" value="ECO:0007669"/>
    <property type="project" value="UniProtKB-SubCell"/>
</dbReference>
<evidence type="ECO:0000313" key="4">
    <source>
        <dbReference type="EMBL" id="KAJ4250923.1"/>
    </source>
</evidence>
<dbReference type="EMBL" id="JAOQAZ010000029">
    <property type="protein sequence ID" value="KAJ4250923.1"/>
    <property type="molecule type" value="Genomic_DNA"/>
</dbReference>
<evidence type="ECO:0008006" key="6">
    <source>
        <dbReference type="Google" id="ProtNLM"/>
    </source>
</evidence>
<sequence>MPARKASRAMTFTGLQWVSDPFAEAQDSSGLQGRRSMKLDQTSHVYESVKIDEFLSLVDENAQHKLSAFHGPFSAFSVRKDIPQQLSIPIRPESSPSDTISSELEPPGNHEWRHESITDDIGSQLPLPTELDPGFDTEFLPFESNHSFSPFFTEIENLPVDTTPIAGLPSAEGLFGEQSSESPDVDEHNHQETSATDTTLTLFERNSPVTQIIDTSLFKNPEINSLMNHYNTHVARLLVPVDHFENPYRRLYLPTAIEGILNRESRIKSPSDMAHTALYQSLLASAAFHRWNCDHRQIRYREIGAKYRYQAMKSLQSAVNEGAPAASYQVLMITILSLVSIGVLSGEGDDFRVHIEAASQLRNSRSRWKLLSRPSKQLNELSAFLAMLSRTTSFEPSSVPWTGRNDRLVVAEDMLIQSSSCYEHVYGITPTVAAAINQTCRLAAHLARLRHDKEDVIPDDVLEACEEVGDKLQSWRFEHENITSIPSSDGLGMLILQHHAKAWHSAALIYYCTRIQGTEPIDLVEETDLVMEHLRAAEDVRLTSGTMHSRDSLAPITWPAFVASCVALKDRRDVWRDWWEQMLCYNIGNINKQWDIVQQIWETLDQAEQQGTDMDWMKAYESVGRHVLPI</sequence>